<comment type="caution">
    <text evidence="2">The sequence shown here is derived from an EMBL/GenBank/DDBJ whole genome shotgun (WGS) entry which is preliminary data.</text>
</comment>
<dbReference type="EMBL" id="BCSZ01000055">
    <property type="protein sequence ID" value="GAT05327.1"/>
    <property type="molecule type" value="Genomic_DNA"/>
</dbReference>
<dbReference type="RefSeq" id="WP_061265139.1">
    <property type="nucleotide sequence ID" value="NZ_BCSZ01000055.1"/>
</dbReference>
<name>A0A100WVU6_MYCFO</name>
<reference evidence="3" key="2">
    <citation type="submission" date="2016-02" db="EMBL/GenBank/DDBJ databases">
        <title>Draft genome sequence of five rapidly growing Mycobacterium species.</title>
        <authorList>
            <person name="Katahira K."/>
            <person name="Gotou Y."/>
            <person name="Iida K."/>
            <person name="Ogura Y."/>
            <person name="Hayashi T."/>
        </authorList>
    </citation>
    <scope>NUCLEOTIDE SEQUENCE [LARGE SCALE GENOMIC DNA]</scope>
    <source>
        <strain evidence="3">JCM6368</strain>
    </source>
</reference>
<protein>
    <submittedName>
        <fullName evidence="2">Uncharacterized protein</fullName>
    </submittedName>
</protein>
<reference evidence="2 3" key="1">
    <citation type="journal article" date="2016" name="Genome Announc.">
        <title>Draft Genome Sequences of Five Rapidly Growing Mycobacterium Species, M. thermoresistibile, M. fortuitum subsp. acetamidolyticum, M. canariasense, M. brisbanense, and M. novocastrense.</title>
        <authorList>
            <person name="Katahira K."/>
            <person name="Ogura Y."/>
            <person name="Gotoh Y."/>
            <person name="Hayashi T."/>
        </authorList>
    </citation>
    <scope>NUCLEOTIDE SEQUENCE [LARGE SCALE GENOMIC DNA]</scope>
    <source>
        <strain evidence="2 3">JCM6368</strain>
    </source>
</reference>
<dbReference type="AlphaFoldDB" id="A0A100WVU6"/>
<evidence type="ECO:0000313" key="2">
    <source>
        <dbReference type="EMBL" id="GAT05327.1"/>
    </source>
</evidence>
<keyword evidence="1" id="KW-0472">Membrane</keyword>
<proteinExistence type="predicted"/>
<organism evidence="2 3">
    <name type="scientific">Mycolicibacterium fortuitum subsp. acetamidolyticum</name>
    <dbReference type="NCBI Taxonomy" id="144550"/>
    <lineage>
        <taxon>Bacteria</taxon>
        <taxon>Bacillati</taxon>
        <taxon>Actinomycetota</taxon>
        <taxon>Actinomycetes</taxon>
        <taxon>Mycobacteriales</taxon>
        <taxon>Mycobacteriaceae</taxon>
        <taxon>Mycolicibacterium</taxon>
    </lineage>
</organism>
<gene>
    <name evidence="2" type="ORF">RMCFA_5438</name>
</gene>
<keyword evidence="1" id="KW-0812">Transmembrane</keyword>
<evidence type="ECO:0000313" key="3">
    <source>
        <dbReference type="Proteomes" id="UP000069705"/>
    </source>
</evidence>
<keyword evidence="1" id="KW-1133">Transmembrane helix</keyword>
<sequence>MNWWNPELWDKVGVVGLVLATGIFFVMSLMREWLVIGRYYRAVIADRDAEIAELRKARDADGVTINTLVRALAEKNATEDATTRLLTAVRDAAASRP</sequence>
<dbReference type="Proteomes" id="UP000069705">
    <property type="component" value="Unassembled WGS sequence"/>
</dbReference>
<evidence type="ECO:0000256" key="1">
    <source>
        <dbReference type="SAM" id="Phobius"/>
    </source>
</evidence>
<accession>A0A100WVU6</accession>
<feature type="transmembrane region" description="Helical" evidence="1">
    <location>
        <begin position="12"/>
        <end position="30"/>
    </location>
</feature>